<dbReference type="EMBL" id="AMQN01000324">
    <property type="status" value="NOT_ANNOTATED_CDS"/>
    <property type="molecule type" value="Genomic_DNA"/>
</dbReference>
<evidence type="ECO:0000313" key="1">
    <source>
        <dbReference type="EMBL" id="ELT94153.1"/>
    </source>
</evidence>
<reference evidence="1 3" key="2">
    <citation type="journal article" date="2013" name="Nature">
        <title>Insights into bilaterian evolution from three spiralian genomes.</title>
        <authorList>
            <person name="Simakov O."/>
            <person name="Marletaz F."/>
            <person name="Cho S.J."/>
            <person name="Edsinger-Gonzales E."/>
            <person name="Havlak P."/>
            <person name="Hellsten U."/>
            <person name="Kuo D.H."/>
            <person name="Larsson T."/>
            <person name="Lv J."/>
            <person name="Arendt D."/>
            <person name="Savage R."/>
            <person name="Osoegawa K."/>
            <person name="de Jong P."/>
            <person name="Grimwood J."/>
            <person name="Chapman J.A."/>
            <person name="Shapiro H."/>
            <person name="Aerts A."/>
            <person name="Otillar R.P."/>
            <person name="Terry A.Y."/>
            <person name="Boore J.L."/>
            <person name="Grigoriev I.V."/>
            <person name="Lindberg D.R."/>
            <person name="Seaver E.C."/>
            <person name="Weisblat D.A."/>
            <person name="Putnam N.H."/>
            <person name="Rokhsar D.S."/>
        </authorList>
    </citation>
    <scope>NUCLEOTIDE SEQUENCE</scope>
    <source>
        <strain evidence="1 3">I ESC-2004</strain>
    </source>
</reference>
<dbReference type="Proteomes" id="UP000014760">
    <property type="component" value="Unassembled WGS sequence"/>
</dbReference>
<dbReference type="GO" id="GO:0007508">
    <property type="term" value="P:larval heart development"/>
    <property type="evidence" value="ECO:0007669"/>
    <property type="project" value="TreeGrafter"/>
</dbReference>
<proteinExistence type="predicted"/>
<evidence type="ECO:0000313" key="2">
    <source>
        <dbReference type="EnsemblMetazoa" id="CapteP40144"/>
    </source>
</evidence>
<feature type="non-terminal residue" evidence="1">
    <location>
        <position position="88"/>
    </location>
</feature>
<sequence>SEDVRKWLKGLAPDKAAGPNATSPRVYKNLSTVLYIPLYTIYQRMFQLGQWPSSWKHSAVCPIFKKKNPAEYTNYRSISFIDVPSKML</sequence>
<dbReference type="AlphaFoldDB" id="R7TJZ2"/>
<accession>R7TJZ2</accession>
<reference evidence="3" key="1">
    <citation type="submission" date="2012-12" db="EMBL/GenBank/DDBJ databases">
        <authorList>
            <person name="Hellsten U."/>
            <person name="Grimwood J."/>
            <person name="Chapman J.A."/>
            <person name="Shapiro H."/>
            <person name="Aerts A."/>
            <person name="Otillar R.P."/>
            <person name="Terry A.Y."/>
            <person name="Boore J.L."/>
            <person name="Simakov O."/>
            <person name="Marletaz F."/>
            <person name="Cho S.-J."/>
            <person name="Edsinger-Gonzales E."/>
            <person name="Havlak P."/>
            <person name="Kuo D.-H."/>
            <person name="Larsson T."/>
            <person name="Lv J."/>
            <person name="Arendt D."/>
            <person name="Savage R."/>
            <person name="Osoegawa K."/>
            <person name="de Jong P."/>
            <person name="Lindberg D.R."/>
            <person name="Seaver E.C."/>
            <person name="Weisblat D.A."/>
            <person name="Putnam N.H."/>
            <person name="Grigoriev I.V."/>
            <person name="Rokhsar D.S."/>
        </authorList>
    </citation>
    <scope>NUCLEOTIDE SEQUENCE</scope>
    <source>
        <strain evidence="3">I ESC-2004</strain>
    </source>
</reference>
<gene>
    <name evidence="1" type="ORF">CAPTEDRAFT_40144</name>
</gene>
<name>R7TJZ2_CAPTE</name>
<evidence type="ECO:0000313" key="3">
    <source>
        <dbReference type="Proteomes" id="UP000014760"/>
    </source>
</evidence>
<dbReference type="EnsemblMetazoa" id="CapteT40144">
    <property type="protein sequence ID" value="CapteP40144"/>
    <property type="gene ID" value="CapteG40144"/>
</dbReference>
<dbReference type="HOGENOM" id="CLU_118269_4_0_1"/>
<dbReference type="PANTHER" id="PTHR33395:SF22">
    <property type="entry name" value="REVERSE TRANSCRIPTASE DOMAIN-CONTAINING PROTEIN"/>
    <property type="match status" value="1"/>
</dbReference>
<dbReference type="STRING" id="283909.R7TJZ2"/>
<feature type="non-terminal residue" evidence="1">
    <location>
        <position position="1"/>
    </location>
</feature>
<dbReference type="GO" id="GO:0031012">
    <property type="term" value="C:extracellular matrix"/>
    <property type="evidence" value="ECO:0007669"/>
    <property type="project" value="TreeGrafter"/>
</dbReference>
<keyword evidence="3" id="KW-1185">Reference proteome</keyword>
<dbReference type="EMBL" id="KB309537">
    <property type="protein sequence ID" value="ELT94153.1"/>
    <property type="molecule type" value="Genomic_DNA"/>
</dbReference>
<organism evidence="1">
    <name type="scientific">Capitella teleta</name>
    <name type="common">Polychaete worm</name>
    <dbReference type="NCBI Taxonomy" id="283909"/>
    <lineage>
        <taxon>Eukaryota</taxon>
        <taxon>Metazoa</taxon>
        <taxon>Spiralia</taxon>
        <taxon>Lophotrochozoa</taxon>
        <taxon>Annelida</taxon>
        <taxon>Polychaeta</taxon>
        <taxon>Sedentaria</taxon>
        <taxon>Scolecida</taxon>
        <taxon>Capitellidae</taxon>
        <taxon>Capitella</taxon>
    </lineage>
</organism>
<dbReference type="GO" id="GO:0061343">
    <property type="term" value="P:cell adhesion involved in heart morphogenesis"/>
    <property type="evidence" value="ECO:0007669"/>
    <property type="project" value="TreeGrafter"/>
</dbReference>
<dbReference type="OrthoDB" id="6154608at2759"/>
<dbReference type="PANTHER" id="PTHR33395">
    <property type="entry name" value="TRANSCRIPTASE, PUTATIVE-RELATED-RELATED"/>
    <property type="match status" value="1"/>
</dbReference>
<evidence type="ECO:0008006" key="4">
    <source>
        <dbReference type="Google" id="ProtNLM"/>
    </source>
</evidence>
<protein>
    <recommendedName>
        <fullName evidence="4">RNA-directed DNA polymerase from mobile element jockey</fullName>
    </recommendedName>
</protein>
<reference evidence="2" key="3">
    <citation type="submission" date="2015-06" db="UniProtKB">
        <authorList>
            <consortium name="EnsemblMetazoa"/>
        </authorList>
    </citation>
    <scope>IDENTIFICATION</scope>
</reference>